<dbReference type="Gene3D" id="1.50.10.10">
    <property type="match status" value="1"/>
</dbReference>
<dbReference type="InterPro" id="IPR012341">
    <property type="entry name" value="6hp_glycosidase-like_sf"/>
</dbReference>
<dbReference type="HOGENOM" id="CLU_591361_0_0_2"/>
<reference evidence="1 2" key="1">
    <citation type="journal article" date="2012" name="Environ. Microbiol.">
        <title>The genome of the ammonia-oxidizing Candidatus Nitrososphaera gargensis: insights into metabolic versatility and environmental adaptations.</title>
        <authorList>
            <person name="Spang A."/>
            <person name="Poehlein A."/>
            <person name="Offre P."/>
            <person name="Zumbragel S."/>
            <person name="Haider S."/>
            <person name="Rychlik N."/>
            <person name="Nowka B."/>
            <person name="Schmeisser C."/>
            <person name="Lebedeva E.V."/>
            <person name="Rattei T."/>
            <person name="Bohm C."/>
            <person name="Schmid M."/>
            <person name="Galushko A."/>
            <person name="Hatzenpichler R."/>
            <person name="Weinmaier T."/>
            <person name="Daniel R."/>
            <person name="Schleper C."/>
            <person name="Spieck E."/>
            <person name="Streit W."/>
            <person name="Wagner M."/>
        </authorList>
    </citation>
    <scope>NUCLEOTIDE SEQUENCE [LARGE SCALE GENOMIC DNA]</scope>
    <source>
        <strain evidence="2">Ga9.2</strain>
    </source>
</reference>
<dbReference type="SUPFAM" id="SSF48208">
    <property type="entry name" value="Six-hairpin glycosidases"/>
    <property type="match status" value="1"/>
</dbReference>
<dbReference type="GeneID" id="13795086"/>
<protein>
    <recommendedName>
        <fullName evidence="3">Glycogen debranching enzyme C-terminal domain-containing protein</fullName>
    </recommendedName>
</protein>
<dbReference type="RefSeq" id="WP_015018180.1">
    <property type="nucleotide sequence ID" value="NC_018719.1"/>
</dbReference>
<dbReference type="Proteomes" id="UP000008037">
    <property type="component" value="Chromosome"/>
</dbReference>
<dbReference type="GO" id="GO:0005975">
    <property type="term" value="P:carbohydrate metabolic process"/>
    <property type="evidence" value="ECO:0007669"/>
    <property type="project" value="InterPro"/>
</dbReference>
<dbReference type="AlphaFoldDB" id="K0IM80"/>
<dbReference type="InterPro" id="IPR008928">
    <property type="entry name" value="6-hairpin_glycosidase_sf"/>
</dbReference>
<evidence type="ECO:0008006" key="3">
    <source>
        <dbReference type="Google" id="ProtNLM"/>
    </source>
</evidence>
<keyword evidence="2" id="KW-1185">Reference proteome</keyword>
<sequence>MNRSAGVRGDWQSFSKEAQDFVQRTEKFVEQGVNPGGYYKACWCRDASYILKDWFLSGAVDSVMQEITTIWSHQIEPKKEKIVYGRGSPEMKYLSQVANSDFEKKFEGALPTSIFRGHSEVFGKNPDIDSTALMISTTSWIFDAYLGAGLASNSDFLPGIQGRSKAPAKIQVQNPSEIIDSTVPKMLKAVEYLQSRDIDNDGLLEQDHNEDWMDSVLRAGKIVYTQACWIMGLTNLSLLLSHIKMEREASKMLQLADKTVSAVEKQLWSEEEECYIDMQESHHLGKSYKTLTQDVSLYLIATTEKTVRDRLGSEIQRQTKGDDGELLPIRRFSVDEKSLAVHAKSTLDAIKSRARKDKWPLVTEIEMKSTGPWVLNPNVYHNHTFWPWATALEMLARSRFKRYDECAALFSYMTGYDINGDLLAFCEWVNPITGKRGGAFPFRTGISTIRISITDILGQMKHLSKNTDMNVKA</sequence>
<organism evidence="1 2">
    <name type="scientific">Nitrososphaera gargensis (strain Ga9.2)</name>
    <dbReference type="NCBI Taxonomy" id="1237085"/>
    <lineage>
        <taxon>Archaea</taxon>
        <taxon>Nitrososphaerota</taxon>
        <taxon>Nitrososphaeria</taxon>
        <taxon>Nitrososphaerales</taxon>
        <taxon>Nitrososphaeraceae</taxon>
        <taxon>Nitrososphaera</taxon>
    </lineage>
</organism>
<evidence type="ECO:0000313" key="1">
    <source>
        <dbReference type="EMBL" id="AFU57634.1"/>
    </source>
</evidence>
<dbReference type="BioCyc" id="CNIT1237085:G1324-689-MONOMER"/>
<dbReference type="OrthoDB" id="8543at2157"/>
<name>K0IM80_NITGG</name>
<accession>K0IM80</accession>
<dbReference type="KEGG" id="nga:Ngar_c06910"/>
<dbReference type="InParanoid" id="K0IM80"/>
<proteinExistence type="predicted"/>
<dbReference type="EMBL" id="CP002408">
    <property type="protein sequence ID" value="AFU57634.1"/>
    <property type="molecule type" value="Genomic_DNA"/>
</dbReference>
<evidence type="ECO:0000313" key="2">
    <source>
        <dbReference type="Proteomes" id="UP000008037"/>
    </source>
</evidence>
<gene>
    <name evidence="1" type="ordered locus">Ngar_c06910</name>
</gene>